<dbReference type="AlphaFoldDB" id="A0AA87ZT13"/>
<organism evidence="1 2">
    <name type="scientific">Ficus carica</name>
    <name type="common">Common fig</name>
    <dbReference type="NCBI Taxonomy" id="3494"/>
    <lineage>
        <taxon>Eukaryota</taxon>
        <taxon>Viridiplantae</taxon>
        <taxon>Streptophyta</taxon>
        <taxon>Embryophyta</taxon>
        <taxon>Tracheophyta</taxon>
        <taxon>Spermatophyta</taxon>
        <taxon>Magnoliopsida</taxon>
        <taxon>eudicotyledons</taxon>
        <taxon>Gunneridae</taxon>
        <taxon>Pentapetalae</taxon>
        <taxon>rosids</taxon>
        <taxon>fabids</taxon>
        <taxon>Rosales</taxon>
        <taxon>Moraceae</taxon>
        <taxon>Ficeae</taxon>
        <taxon>Ficus</taxon>
    </lineage>
</organism>
<dbReference type="Proteomes" id="UP001187192">
    <property type="component" value="Unassembled WGS sequence"/>
</dbReference>
<keyword evidence="2" id="KW-1185">Reference proteome</keyword>
<dbReference type="EMBL" id="BTGU01000015">
    <property type="protein sequence ID" value="GMN42959.1"/>
    <property type="molecule type" value="Genomic_DNA"/>
</dbReference>
<gene>
    <name evidence="1" type="ORF">TIFTF001_012170</name>
</gene>
<protein>
    <submittedName>
        <fullName evidence="1">Uncharacterized protein</fullName>
    </submittedName>
</protein>
<comment type="caution">
    <text evidence="1">The sequence shown here is derived from an EMBL/GenBank/DDBJ whole genome shotgun (WGS) entry which is preliminary data.</text>
</comment>
<evidence type="ECO:0000313" key="2">
    <source>
        <dbReference type="Proteomes" id="UP001187192"/>
    </source>
</evidence>
<sequence length="57" mass="6212">MITSPSLPRRGRINTPSTGLMLSSTLCFSEEDEGRLDKFVEAATRQVNGKRAAAKES</sequence>
<evidence type="ECO:0000313" key="1">
    <source>
        <dbReference type="EMBL" id="GMN42959.1"/>
    </source>
</evidence>
<name>A0AA87ZT13_FICCA</name>
<proteinExistence type="predicted"/>
<reference evidence="1" key="1">
    <citation type="submission" date="2023-07" db="EMBL/GenBank/DDBJ databases">
        <title>draft genome sequence of fig (Ficus carica).</title>
        <authorList>
            <person name="Takahashi T."/>
            <person name="Nishimura K."/>
        </authorList>
    </citation>
    <scope>NUCLEOTIDE SEQUENCE</scope>
</reference>
<accession>A0AA87ZT13</accession>